<dbReference type="RefSeq" id="WP_072988125.1">
    <property type="nucleotide sequence ID" value="NZ_FQZB01000010.1"/>
</dbReference>
<keyword evidence="2" id="KW-0472">Membrane</keyword>
<name>A0A1M6M1B5_9CLOT</name>
<evidence type="ECO:0000256" key="2">
    <source>
        <dbReference type="SAM" id="Phobius"/>
    </source>
</evidence>
<evidence type="ECO:0008006" key="5">
    <source>
        <dbReference type="Google" id="ProtNLM"/>
    </source>
</evidence>
<reference evidence="3 4" key="1">
    <citation type="submission" date="2016-11" db="EMBL/GenBank/DDBJ databases">
        <authorList>
            <person name="Jaros S."/>
            <person name="Januszkiewicz K."/>
            <person name="Wedrychowicz H."/>
        </authorList>
    </citation>
    <scope>NUCLEOTIDE SEQUENCE [LARGE SCALE GENOMIC DNA]</scope>
    <source>
        <strain evidence="3 4">DSM 21758</strain>
    </source>
</reference>
<dbReference type="EMBL" id="FQZB01000010">
    <property type="protein sequence ID" value="SHJ77238.1"/>
    <property type="molecule type" value="Genomic_DNA"/>
</dbReference>
<feature type="transmembrane region" description="Helical" evidence="2">
    <location>
        <begin position="314"/>
        <end position="331"/>
    </location>
</feature>
<dbReference type="STRING" id="1121302.SAMN02745163_02561"/>
<feature type="transmembrane region" description="Helical" evidence="2">
    <location>
        <begin position="18"/>
        <end position="37"/>
    </location>
</feature>
<keyword evidence="4" id="KW-1185">Reference proteome</keyword>
<dbReference type="AlphaFoldDB" id="A0A1M6M1B5"/>
<dbReference type="Proteomes" id="UP000184310">
    <property type="component" value="Unassembled WGS sequence"/>
</dbReference>
<evidence type="ECO:0000256" key="1">
    <source>
        <dbReference type="SAM" id="Coils"/>
    </source>
</evidence>
<proteinExistence type="predicted"/>
<keyword evidence="1" id="KW-0175">Coiled coil</keyword>
<feature type="coiled-coil region" evidence="1">
    <location>
        <begin position="47"/>
        <end position="74"/>
    </location>
</feature>
<organism evidence="3 4">
    <name type="scientific">Clostridium cavendishii DSM 21758</name>
    <dbReference type="NCBI Taxonomy" id="1121302"/>
    <lineage>
        <taxon>Bacteria</taxon>
        <taxon>Bacillati</taxon>
        <taxon>Bacillota</taxon>
        <taxon>Clostridia</taxon>
        <taxon>Eubacteriales</taxon>
        <taxon>Clostridiaceae</taxon>
        <taxon>Clostridium</taxon>
    </lineage>
</organism>
<evidence type="ECO:0000313" key="3">
    <source>
        <dbReference type="EMBL" id="SHJ77238.1"/>
    </source>
</evidence>
<keyword evidence="2" id="KW-1133">Transmembrane helix</keyword>
<feature type="transmembrane region" description="Helical" evidence="2">
    <location>
        <begin position="228"/>
        <end position="260"/>
    </location>
</feature>
<dbReference type="OrthoDB" id="2357145at2"/>
<keyword evidence="2" id="KW-0812">Transmembrane</keyword>
<gene>
    <name evidence="3" type="ORF">SAMN02745163_02561</name>
</gene>
<feature type="transmembrane region" description="Helical" evidence="2">
    <location>
        <begin position="373"/>
        <end position="395"/>
    </location>
</feature>
<sequence length="416" mass="47816">MEVFKYELFKMFSRKGPIIALISLIVFINGFTFFMIGNNKNISYEELKSYEGDVVNYRENIDKIFNNLEIAKESNNDKNQYLYNYLAGVYSLQGKSILIAISDFAKIEENPFKDIEGRYRGGNTFDFRAYEVESLKEKLEMTKKKGQEQTYEYKNENKAYNMYNKVLDRKVYFVEGWNLVNNQSQLFEEAFIIVVIILLGVSPMFSAEYKQKIAPIILATKNGRKVWVISKFLVASIYSIFVVIVTKISSLIIAAIIYGLRNGNAPIQCLDDYSISPYKFSIIEFWLINLIICILGAIILSVLILLVSNKVKSSMITFIVLGSLAFVPIFIKEFFGIRASWGKAIVNLSINKFILPNNIFEYYYSANILGRPVIYPMFMIIYGVVLLIVLVFLLIRSIENKSCFIGRGKKYGTITQ</sequence>
<accession>A0A1M6M1B5</accession>
<feature type="transmembrane region" description="Helical" evidence="2">
    <location>
        <begin position="280"/>
        <end position="307"/>
    </location>
</feature>
<protein>
    <recommendedName>
        <fullName evidence="5">ABC-2 family transporter protein</fullName>
    </recommendedName>
</protein>
<evidence type="ECO:0000313" key="4">
    <source>
        <dbReference type="Proteomes" id="UP000184310"/>
    </source>
</evidence>